<organism evidence="1 2">
    <name type="scientific">Pseudomaricurvus hydrocarbonicus</name>
    <dbReference type="NCBI Taxonomy" id="1470433"/>
    <lineage>
        <taxon>Bacteria</taxon>
        <taxon>Pseudomonadati</taxon>
        <taxon>Pseudomonadota</taxon>
        <taxon>Gammaproteobacteria</taxon>
        <taxon>Cellvibrionales</taxon>
        <taxon>Cellvibrionaceae</taxon>
        <taxon>Pseudomaricurvus</taxon>
    </lineage>
</organism>
<dbReference type="SUPFAM" id="SSF110997">
    <property type="entry name" value="Sporulation related repeat"/>
    <property type="match status" value="1"/>
</dbReference>
<sequence>MRAIFLTLVVVNLGLFGVLWFRPAAVDLAPPKSAVPVESGVQRLVLLGELEPEDILPRERIDVSQASGAEAGAGVAAESAAGQPGDGLAVDSRPLCTYVGPFQDMLPAEYLVENLQALEVSAQVRKVEVPGDPNFWVYQSPEPSRKAALRRLHEMQAKNIDSYVIPKGELENGISFGVFSSRARAEERLAVILSLGYEAAVRPIPRTFEEIWVSLGVGEAEKVADERWFELLNREDGLEKRQNFCSPVASGEKFH</sequence>
<accession>A0A9E5JXB6</accession>
<dbReference type="EMBL" id="JAAONZ010000008">
    <property type="protein sequence ID" value="NHO66296.1"/>
    <property type="molecule type" value="Genomic_DNA"/>
</dbReference>
<dbReference type="AlphaFoldDB" id="A0A9E5JXB6"/>
<gene>
    <name evidence="1" type="ORF">G8770_12145</name>
</gene>
<reference evidence="1" key="1">
    <citation type="submission" date="2020-03" db="EMBL/GenBank/DDBJ databases">
        <authorList>
            <person name="Guo F."/>
        </authorList>
    </citation>
    <scope>NUCLEOTIDE SEQUENCE</scope>
    <source>
        <strain evidence="1">JCM 30134</strain>
    </source>
</reference>
<dbReference type="RefSeq" id="WP_167186847.1">
    <property type="nucleotide sequence ID" value="NZ_JAAONZ010000008.1"/>
</dbReference>
<evidence type="ECO:0008006" key="3">
    <source>
        <dbReference type="Google" id="ProtNLM"/>
    </source>
</evidence>
<evidence type="ECO:0000313" key="2">
    <source>
        <dbReference type="Proteomes" id="UP000787472"/>
    </source>
</evidence>
<dbReference type="GO" id="GO:0042834">
    <property type="term" value="F:peptidoglycan binding"/>
    <property type="evidence" value="ECO:0007669"/>
    <property type="project" value="InterPro"/>
</dbReference>
<dbReference type="Proteomes" id="UP000787472">
    <property type="component" value="Unassembled WGS sequence"/>
</dbReference>
<protein>
    <recommendedName>
        <fullName evidence="3">SPOR domain-containing protein</fullName>
    </recommendedName>
</protein>
<dbReference type="InterPro" id="IPR036680">
    <property type="entry name" value="SPOR-like_sf"/>
</dbReference>
<evidence type="ECO:0000313" key="1">
    <source>
        <dbReference type="EMBL" id="NHO66296.1"/>
    </source>
</evidence>
<proteinExistence type="predicted"/>
<keyword evidence="2" id="KW-1185">Reference proteome</keyword>
<comment type="caution">
    <text evidence="1">The sequence shown here is derived from an EMBL/GenBank/DDBJ whole genome shotgun (WGS) entry which is preliminary data.</text>
</comment>
<name>A0A9E5JXB6_9GAMM</name>